<sequence>VLPNVWLGVSAEDQQRLDERVPDLLATPAAVRFVSAEPLLGAIDFRQQWVDYLEGWYTETESGHDCDGTEEVCMRRCPVPVPVQAESHALDWVIVGGESGPRRRPMDLDWARSIRDQCRAAVVPFFMKQVDKVIPVPSDLAIREMPRG</sequence>
<dbReference type="AlphaFoldDB" id="A0A0F8VZ65"/>
<protein>
    <recommendedName>
        <fullName evidence="2">DUF5131 family protein</fullName>
    </recommendedName>
</protein>
<gene>
    <name evidence="1" type="ORF">LCGC14_3132790</name>
</gene>
<dbReference type="Pfam" id="PF07505">
    <property type="entry name" value="DUF5131"/>
    <property type="match status" value="1"/>
</dbReference>
<name>A0A0F8VZ65_9ZZZZ</name>
<reference evidence="1" key="1">
    <citation type="journal article" date="2015" name="Nature">
        <title>Complex archaea that bridge the gap between prokaryotes and eukaryotes.</title>
        <authorList>
            <person name="Spang A."/>
            <person name="Saw J.H."/>
            <person name="Jorgensen S.L."/>
            <person name="Zaremba-Niedzwiedzka K."/>
            <person name="Martijn J."/>
            <person name="Lind A.E."/>
            <person name="van Eijk R."/>
            <person name="Schleper C."/>
            <person name="Guy L."/>
            <person name="Ettema T.J."/>
        </authorList>
    </citation>
    <scope>NUCLEOTIDE SEQUENCE</scope>
</reference>
<dbReference type="InterPro" id="IPR011101">
    <property type="entry name" value="DUF5131"/>
</dbReference>
<evidence type="ECO:0008006" key="2">
    <source>
        <dbReference type="Google" id="ProtNLM"/>
    </source>
</evidence>
<proteinExistence type="predicted"/>
<comment type="caution">
    <text evidence="1">The sequence shown here is derived from an EMBL/GenBank/DDBJ whole genome shotgun (WGS) entry which is preliminary data.</text>
</comment>
<organism evidence="1">
    <name type="scientific">marine sediment metagenome</name>
    <dbReference type="NCBI Taxonomy" id="412755"/>
    <lineage>
        <taxon>unclassified sequences</taxon>
        <taxon>metagenomes</taxon>
        <taxon>ecological metagenomes</taxon>
    </lineage>
</organism>
<feature type="non-terminal residue" evidence="1">
    <location>
        <position position="1"/>
    </location>
</feature>
<evidence type="ECO:0000313" key="1">
    <source>
        <dbReference type="EMBL" id="KKK49662.1"/>
    </source>
</evidence>
<accession>A0A0F8VZ65</accession>
<dbReference type="EMBL" id="LAZR01068424">
    <property type="protein sequence ID" value="KKK49662.1"/>
    <property type="molecule type" value="Genomic_DNA"/>
</dbReference>